<name>A0A2A4T2X7_9DELT</name>
<evidence type="ECO:0000259" key="1">
    <source>
        <dbReference type="PROSITE" id="PS50801"/>
    </source>
</evidence>
<sequence length="102" mass="11667">MPLTIKKENQCCTLSFQEEFTIYDVAELKQQITTEVLDQGRVEIDLSDLSELDTSGLQLLIALQQSCRRNKQGFSISKVSPRIVALMELFSFTFESEDEFLP</sequence>
<comment type="caution">
    <text evidence="2">The sequence shown here is derived from an EMBL/GenBank/DDBJ whole genome shotgun (WGS) entry which is preliminary data.</text>
</comment>
<reference evidence="3" key="1">
    <citation type="submission" date="2017-08" db="EMBL/GenBank/DDBJ databases">
        <title>A dynamic microbial community with high functional redundancy inhabits the cold, oxic subseafloor aquifer.</title>
        <authorList>
            <person name="Tully B.J."/>
            <person name="Wheat C.G."/>
            <person name="Glazer B.T."/>
            <person name="Huber J.A."/>
        </authorList>
    </citation>
    <scope>NUCLEOTIDE SEQUENCE [LARGE SCALE GENOMIC DNA]</scope>
</reference>
<accession>A0A2A4T2X7</accession>
<gene>
    <name evidence="2" type="ORF">COB67_07675</name>
</gene>
<dbReference type="PANTHER" id="PTHR35849">
    <property type="entry name" value="BLR2341 PROTEIN"/>
    <property type="match status" value="1"/>
</dbReference>
<evidence type="ECO:0000313" key="3">
    <source>
        <dbReference type="Proteomes" id="UP000218113"/>
    </source>
</evidence>
<dbReference type="CDD" id="cd07043">
    <property type="entry name" value="STAS_anti-anti-sigma_factors"/>
    <property type="match status" value="1"/>
</dbReference>
<dbReference type="Gene3D" id="3.30.750.24">
    <property type="entry name" value="STAS domain"/>
    <property type="match status" value="1"/>
</dbReference>
<dbReference type="AlphaFoldDB" id="A0A2A4T2X7"/>
<dbReference type="PANTHER" id="PTHR35849:SF2">
    <property type="entry name" value="BLR2341 PROTEIN"/>
    <property type="match status" value="1"/>
</dbReference>
<protein>
    <recommendedName>
        <fullName evidence="1">STAS domain-containing protein</fullName>
    </recommendedName>
</protein>
<dbReference type="EMBL" id="NVSR01000047">
    <property type="protein sequence ID" value="PCI27862.1"/>
    <property type="molecule type" value="Genomic_DNA"/>
</dbReference>
<dbReference type="InterPro" id="IPR052746">
    <property type="entry name" value="MlaB_ABC_Transporter"/>
</dbReference>
<organism evidence="2 3">
    <name type="scientific">SAR324 cluster bacterium</name>
    <dbReference type="NCBI Taxonomy" id="2024889"/>
    <lineage>
        <taxon>Bacteria</taxon>
        <taxon>Deltaproteobacteria</taxon>
        <taxon>SAR324 cluster</taxon>
    </lineage>
</organism>
<dbReference type="PROSITE" id="PS50801">
    <property type="entry name" value="STAS"/>
    <property type="match status" value="1"/>
</dbReference>
<dbReference type="InterPro" id="IPR036513">
    <property type="entry name" value="STAS_dom_sf"/>
</dbReference>
<dbReference type="SUPFAM" id="SSF52091">
    <property type="entry name" value="SpoIIaa-like"/>
    <property type="match status" value="1"/>
</dbReference>
<dbReference type="InterPro" id="IPR058548">
    <property type="entry name" value="MlaB-like_STAS"/>
</dbReference>
<evidence type="ECO:0000313" key="2">
    <source>
        <dbReference type="EMBL" id="PCI27862.1"/>
    </source>
</evidence>
<dbReference type="InterPro" id="IPR002645">
    <property type="entry name" value="STAS_dom"/>
</dbReference>
<feature type="domain" description="STAS" evidence="1">
    <location>
        <begin position="1"/>
        <end position="102"/>
    </location>
</feature>
<dbReference type="Proteomes" id="UP000218113">
    <property type="component" value="Unassembled WGS sequence"/>
</dbReference>
<proteinExistence type="predicted"/>
<dbReference type="Pfam" id="PF13466">
    <property type="entry name" value="STAS_2"/>
    <property type="match status" value="1"/>
</dbReference>